<dbReference type="InterPro" id="IPR049401">
    <property type="entry name" value="DZF_dom_N"/>
</dbReference>
<keyword evidence="5" id="KW-0238">DNA-binding</keyword>
<evidence type="ECO:0000256" key="7">
    <source>
        <dbReference type="SAM" id="MobiDB-lite"/>
    </source>
</evidence>
<comment type="subcellular location">
    <subcellularLocation>
        <location evidence="1">Cytoplasm</location>
    </subcellularLocation>
</comment>
<feature type="domain" description="DRBM" evidence="8">
    <location>
        <begin position="479"/>
        <end position="545"/>
    </location>
</feature>
<keyword evidence="2" id="KW-0963">Cytoplasm</keyword>
<dbReference type="SMART" id="SM00358">
    <property type="entry name" value="DSRM"/>
    <property type="match status" value="2"/>
</dbReference>
<dbReference type="InterPro" id="IPR043519">
    <property type="entry name" value="NT_sf"/>
</dbReference>
<dbReference type="FunFam" id="1.10.1410.40:FF:000001">
    <property type="entry name" value="interleukin enhancer-binding factor 3 isoform X1"/>
    <property type="match status" value="1"/>
</dbReference>
<feature type="domain" description="DZF" evidence="9">
    <location>
        <begin position="1"/>
        <end position="333"/>
    </location>
</feature>
<feature type="region of interest" description="Disordered" evidence="7">
    <location>
        <begin position="42"/>
        <end position="68"/>
    </location>
</feature>
<dbReference type="InterPro" id="IPR049402">
    <property type="entry name" value="DZF_dom_C"/>
</dbReference>
<name>A0A673WEA6_SALTR</name>
<evidence type="ECO:0000256" key="4">
    <source>
        <dbReference type="ARBA" id="ARBA00022884"/>
    </source>
</evidence>
<dbReference type="Pfam" id="PF00035">
    <property type="entry name" value="dsrm"/>
    <property type="match status" value="2"/>
</dbReference>
<proteinExistence type="predicted"/>
<feature type="region of interest" description="Disordered" evidence="7">
    <location>
        <begin position="542"/>
        <end position="571"/>
    </location>
</feature>
<feature type="compositionally biased region" description="Polar residues" evidence="7">
    <location>
        <begin position="59"/>
        <end position="68"/>
    </location>
</feature>
<evidence type="ECO:0000313" key="11">
    <source>
        <dbReference type="Proteomes" id="UP000472277"/>
    </source>
</evidence>
<dbReference type="GO" id="GO:0005737">
    <property type="term" value="C:cytoplasm"/>
    <property type="evidence" value="ECO:0007669"/>
    <property type="project" value="UniProtKB-SubCell"/>
</dbReference>
<evidence type="ECO:0000313" key="10">
    <source>
        <dbReference type="Ensembl" id="ENSSTUP00000007423.1"/>
    </source>
</evidence>
<feature type="compositionally biased region" description="Polar residues" evidence="7">
    <location>
        <begin position="562"/>
        <end position="571"/>
    </location>
</feature>
<evidence type="ECO:0000256" key="3">
    <source>
        <dbReference type="ARBA" id="ARBA00022737"/>
    </source>
</evidence>
<dbReference type="Ensembl" id="ENSSTUT00000007885.1">
    <property type="protein sequence ID" value="ENSSTUP00000007423.1"/>
    <property type="gene ID" value="ENSSTUG00000003565.1"/>
</dbReference>
<dbReference type="Pfam" id="PF07528">
    <property type="entry name" value="DZF_N"/>
    <property type="match status" value="1"/>
</dbReference>
<evidence type="ECO:0000259" key="9">
    <source>
        <dbReference type="PROSITE" id="PS51703"/>
    </source>
</evidence>
<dbReference type="Proteomes" id="UP000472277">
    <property type="component" value="Chromosome 27"/>
</dbReference>
<evidence type="ECO:0000256" key="6">
    <source>
        <dbReference type="PROSITE-ProRule" id="PRU00266"/>
    </source>
</evidence>
<dbReference type="FunFam" id="3.30.160.20:FF:000008">
    <property type="entry name" value="interleukin enhancer-binding factor 3 isoform X2"/>
    <property type="match status" value="1"/>
</dbReference>
<reference evidence="10" key="2">
    <citation type="submission" date="2025-09" db="UniProtKB">
        <authorList>
            <consortium name="Ensembl"/>
        </authorList>
    </citation>
    <scope>IDENTIFICATION</scope>
</reference>
<keyword evidence="3" id="KW-0677">Repeat</keyword>
<dbReference type="PROSITE" id="PS50137">
    <property type="entry name" value="DS_RBD"/>
    <property type="match status" value="2"/>
</dbReference>
<accession>A0A673WEA6</accession>
<evidence type="ECO:0000259" key="8">
    <source>
        <dbReference type="PROSITE" id="PS50137"/>
    </source>
</evidence>
<sequence>MAKHASIYPSPEELEAVQKLVSTVECALKQVSDWMDNLDASLSKVPTPTTSDAKDVEDSTGTRSTTKPQNASILCGVMRVGIVAKGLLVKGDMDLELVLMCRDKPTKLLLYTVSANLPVQLQTLTADKYEVRSSVSESAIQVVNTNSPKFTLKITLSSLAMRDKHTATEQGIYPFCLSLVTDLKSCVIVMRILRDMCNRLIVWEPLKGWPIELICEKAIGTCNRPLGPGEALRRVMECIASGILLPDGPGVHDPCEREPTDTLSVITGQQAEAITQNAQHALRLLAFGQLYKVLNMNPLPPTKPSHRLSGSDKKEISGGLCSPEDGHTNDRQLFKKMKHNLMRVVDSEMMDPNHPMNALMRLNQVHPGLQYKLLSQSGPVHTPVFTMSVDVQGTVHEASGSSKKTAKLKVARKVLQALGYPAGFEVDLDSLSADERSDGEGRNHRSERNDRMSTSSRSNSVTSTDTCESRIPGPLLTPGGKNPVMELNEKRRGLKYELISETGGSYDKRFIIEVEVDEQKFRGSGPNKKAAKASAALAALKRLFSDSKDPRNKKRGPGTPVGGQTSLSAHP</sequence>
<feature type="region of interest" description="Disordered" evidence="7">
    <location>
        <begin position="431"/>
        <end position="486"/>
    </location>
</feature>
<dbReference type="SMART" id="SM00572">
    <property type="entry name" value="DZF"/>
    <property type="match status" value="1"/>
</dbReference>
<dbReference type="GO" id="GO:0071011">
    <property type="term" value="C:precatalytic spliceosome"/>
    <property type="evidence" value="ECO:0007669"/>
    <property type="project" value="TreeGrafter"/>
</dbReference>
<dbReference type="Gene3D" id="3.30.460.10">
    <property type="entry name" value="Beta Polymerase, domain 2"/>
    <property type="match status" value="1"/>
</dbReference>
<dbReference type="GeneTree" id="ENSGT00940000154687"/>
<dbReference type="PANTHER" id="PTHR45762">
    <property type="entry name" value="ZINC FINGER RNA-BINDING PROTEIN"/>
    <property type="match status" value="1"/>
</dbReference>
<dbReference type="PANTHER" id="PTHR45762:SF1">
    <property type="entry name" value="SPERMATID PERINUCLEAR RNA-BINDING PROTEIN"/>
    <property type="match status" value="1"/>
</dbReference>
<dbReference type="Pfam" id="PF20965">
    <property type="entry name" value="DZF_C"/>
    <property type="match status" value="1"/>
</dbReference>
<keyword evidence="11" id="KW-1185">Reference proteome</keyword>
<dbReference type="PROSITE" id="PS51703">
    <property type="entry name" value="DZF"/>
    <property type="match status" value="1"/>
</dbReference>
<dbReference type="SUPFAM" id="SSF54768">
    <property type="entry name" value="dsRNA-binding domain-like"/>
    <property type="match status" value="2"/>
</dbReference>
<evidence type="ECO:0000256" key="5">
    <source>
        <dbReference type="ARBA" id="ARBA00023125"/>
    </source>
</evidence>
<feature type="domain" description="DRBM" evidence="8">
    <location>
        <begin position="354"/>
        <end position="420"/>
    </location>
</feature>
<keyword evidence="4 6" id="KW-0694">RNA-binding</keyword>
<dbReference type="FunFam" id="3.30.160.20:FF:000006">
    <property type="entry name" value="interleukin enhancer-binding factor 3 isoform X2"/>
    <property type="match status" value="1"/>
</dbReference>
<dbReference type="Gene3D" id="3.30.160.20">
    <property type="match status" value="2"/>
</dbReference>
<feature type="compositionally biased region" description="Basic and acidic residues" evidence="7">
    <location>
        <begin position="433"/>
        <end position="451"/>
    </location>
</feature>
<protein>
    <submittedName>
        <fullName evidence="10">Spermatid perinuclear RNA-binding protein-like</fullName>
    </submittedName>
</protein>
<evidence type="ECO:0000256" key="1">
    <source>
        <dbReference type="ARBA" id="ARBA00004496"/>
    </source>
</evidence>
<organism evidence="10 11">
    <name type="scientific">Salmo trutta</name>
    <name type="common">Brown trout</name>
    <dbReference type="NCBI Taxonomy" id="8032"/>
    <lineage>
        <taxon>Eukaryota</taxon>
        <taxon>Metazoa</taxon>
        <taxon>Chordata</taxon>
        <taxon>Craniata</taxon>
        <taxon>Vertebrata</taxon>
        <taxon>Euteleostomi</taxon>
        <taxon>Actinopterygii</taxon>
        <taxon>Neopterygii</taxon>
        <taxon>Teleostei</taxon>
        <taxon>Protacanthopterygii</taxon>
        <taxon>Salmoniformes</taxon>
        <taxon>Salmonidae</taxon>
        <taxon>Salmoninae</taxon>
        <taxon>Salmo</taxon>
    </lineage>
</organism>
<dbReference type="GO" id="GO:0003727">
    <property type="term" value="F:single-stranded RNA binding"/>
    <property type="evidence" value="ECO:0007669"/>
    <property type="project" value="TreeGrafter"/>
</dbReference>
<dbReference type="AlphaFoldDB" id="A0A673WEA6"/>
<feature type="region of interest" description="Disordered" evidence="7">
    <location>
        <begin position="302"/>
        <end position="327"/>
    </location>
</feature>
<evidence type="ECO:0000256" key="2">
    <source>
        <dbReference type="ARBA" id="ARBA00022490"/>
    </source>
</evidence>
<dbReference type="FunFam" id="3.30.460.10:FF:000011">
    <property type="entry name" value="interleukin enhancer-binding factor 3 isoform X1"/>
    <property type="match status" value="1"/>
</dbReference>
<dbReference type="InterPro" id="IPR006561">
    <property type="entry name" value="DZF_dom"/>
</dbReference>
<dbReference type="GO" id="GO:0003677">
    <property type="term" value="F:DNA binding"/>
    <property type="evidence" value="ECO:0007669"/>
    <property type="project" value="UniProtKB-KW"/>
</dbReference>
<gene>
    <name evidence="10" type="primary">LOC115164740</name>
</gene>
<reference evidence="10" key="1">
    <citation type="submission" date="2025-08" db="UniProtKB">
        <authorList>
            <consortium name="Ensembl"/>
        </authorList>
    </citation>
    <scope>IDENTIFICATION</scope>
</reference>
<feature type="compositionally biased region" description="Low complexity" evidence="7">
    <location>
        <begin position="453"/>
        <end position="466"/>
    </location>
</feature>
<dbReference type="GO" id="GO:0003725">
    <property type="term" value="F:double-stranded RNA binding"/>
    <property type="evidence" value="ECO:0007669"/>
    <property type="project" value="TreeGrafter"/>
</dbReference>
<dbReference type="Gene3D" id="1.10.1410.40">
    <property type="match status" value="1"/>
</dbReference>
<dbReference type="InterPro" id="IPR014720">
    <property type="entry name" value="dsRBD_dom"/>
</dbReference>